<proteinExistence type="inferred from homology"/>
<accession>A0AAW0FUZ7</accession>
<gene>
    <name evidence="10" type="ORF">QCA50_013616</name>
</gene>
<dbReference type="GO" id="GO:0031080">
    <property type="term" value="C:nuclear pore outer ring"/>
    <property type="evidence" value="ECO:0007669"/>
    <property type="project" value="TreeGrafter"/>
</dbReference>
<dbReference type="GO" id="GO:0017056">
    <property type="term" value="F:structural constituent of nuclear pore"/>
    <property type="evidence" value="ECO:0007669"/>
    <property type="project" value="TreeGrafter"/>
</dbReference>
<evidence type="ECO:0000256" key="3">
    <source>
        <dbReference type="ARBA" id="ARBA00022448"/>
    </source>
</evidence>
<keyword evidence="6 9" id="KW-0811">Translocation</keyword>
<dbReference type="EMBL" id="JASBNA010000031">
    <property type="protein sequence ID" value="KAK7683354.1"/>
    <property type="molecule type" value="Genomic_DNA"/>
</dbReference>
<organism evidence="10 11">
    <name type="scientific">Cerrena zonata</name>
    <dbReference type="NCBI Taxonomy" id="2478898"/>
    <lineage>
        <taxon>Eukaryota</taxon>
        <taxon>Fungi</taxon>
        <taxon>Dikarya</taxon>
        <taxon>Basidiomycota</taxon>
        <taxon>Agaricomycotina</taxon>
        <taxon>Agaricomycetes</taxon>
        <taxon>Polyporales</taxon>
        <taxon>Cerrenaceae</taxon>
        <taxon>Cerrena</taxon>
    </lineage>
</organism>
<dbReference type="PANTHER" id="PTHR13373:SF21">
    <property type="entry name" value="NUCLEAR PORE COMPLEX PROTEIN NUP85"/>
    <property type="match status" value="1"/>
</dbReference>
<evidence type="ECO:0000256" key="4">
    <source>
        <dbReference type="ARBA" id="ARBA00022816"/>
    </source>
</evidence>
<dbReference type="InterPro" id="IPR011502">
    <property type="entry name" value="Nucleoporin_Nup85"/>
</dbReference>
<evidence type="ECO:0000313" key="10">
    <source>
        <dbReference type="EMBL" id="KAK7683354.1"/>
    </source>
</evidence>
<dbReference type="GO" id="GO:0006606">
    <property type="term" value="P:protein import into nucleus"/>
    <property type="evidence" value="ECO:0007669"/>
    <property type="project" value="TreeGrafter"/>
</dbReference>
<evidence type="ECO:0000313" key="11">
    <source>
        <dbReference type="Proteomes" id="UP001385951"/>
    </source>
</evidence>
<dbReference type="GO" id="GO:0031965">
    <property type="term" value="C:nuclear membrane"/>
    <property type="evidence" value="ECO:0007669"/>
    <property type="project" value="UniProtKB-UniRule"/>
</dbReference>
<dbReference type="GO" id="GO:0006406">
    <property type="term" value="P:mRNA export from nucleus"/>
    <property type="evidence" value="ECO:0007669"/>
    <property type="project" value="TreeGrafter"/>
</dbReference>
<keyword evidence="4 9" id="KW-0509">mRNA transport</keyword>
<keyword evidence="5 9" id="KW-0653">Protein transport</keyword>
<evidence type="ECO:0000256" key="2">
    <source>
        <dbReference type="ARBA" id="ARBA00005573"/>
    </source>
</evidence>
<evidence type="ECO:0000256" key="7">
    <source>
        <dbReference type="ARBA" id="ARBA00023132"/>
    </source>
</evidence>
<comment type="subunit">
    <text evidence="9">Component of the nuclear pore complex (NPC).</text>
</comment>
<dbReference type="GO" id="GO:0045893">
    <property type="term" value="P:positive regulation of DNA-templated transcription"/>
    <property type="evidence" value="ECO:0007669"/>
    <property type="project" value="TreeGrafter"/>
</dbReference>
<keyword evidence="8 9" id="KW-0539">Nucleus</keyword>
<dbReference type="Proteomes" id="UP001385951">
    <property type="component" value="Unassembled WGS sequence"/>
</dbReference>
<evidence type="ECO:0000256" key="1">
    <source>
        <dbReference type="ARBA" id="ARBA00004567"/>
    </source>
</evidence>
<evidence type="ECO:0000256" key="5">
    <source>
        <dbReference type="ARBA" id="ARBA00022927"/>
    </source>
</evidence>
<comment type="similarity">
    <text evidence="2 9">Belongs to the nucleoporin Nup85 family.</text>
</comment>
<sequence>MPSLAPPLFELGHAEEFASSGRTLATAFSPRDESLAVYATNNVDPQSSQRTYPDVQPVYFASPQAAPVAERRTFISDTSVVFELVQNLSMVSQQENSNAFRVDDRPNVIRKLAYDYVNHTKEVWVYVTREIAKGQPRQYTPDHYRILYSCFSLFTLLYAPGTEAERIPVGEDLMEWLNTHYVEPSSEEGIQLSAQDEPWQNEAFWPYITRATVRGLSKATAFFLDILASKHPSPHLQRLSKSLAPLLTGHPRIQQFTAERDFAIASRRWKEKTKTLRLELDRIPEEARDDGFENWWDRISDIVGILEGRGEVIKRICEEVGADWKEVTAVWGVYVDGRLRRAELPDVVTAILDDMPSDPTDLEDAIQSSLLLGKPIQALSYAAQFDVWLAAHMADLMQALGLIENETTDSDIPLRDYYVLQYAEYMRLDPSCWRHTVSYLCTCGTVGHEMADQVLMRVALRLQTPKDSQTANEESARIRAGILDGVLKEVNATCFEHQREAVRRMVCRIAAQTFLREKNYGLAISYCASAEDWPGMGRIVDRVLDEYIINGPASFAHTVANIAPTLQSLRSQNGNNLNGVFIHRLRFAVRFAEFHQRRLNGELEDAALDVMDIFQEEIVPTSWWAVVLCDSLDLLRNNERFYFASEDAYLLMRKVEEIALQTTHGSGSDYLAILARTIKNGDEKLALQRVQMVRLALTRYYARCGVIDVGGKMSVFSK</sequence>
<name>A0AAW0FUZ7_9APHY</name>
<comment type="function">
    <text evidence="9">Functions as a component of the nuclear pore complex (NPC).</text>
</comment>
<keyword evidence="3 9" id="KW-0813">Transport</keyword>
<evidence type="ECO:0000256" key="9">
    <source>
        <dbReference type="RuleBase" id="RU365073"/>
    </source>
</evidence>
<evidence type="ECO:0000256" key="6">
    <source>
        <dbReference type="ARBA" id="ARBA00023010"/>
    </source>
</evidence>
<reference evidence="10 11" key="1">
    <citation type="submission" date="2022-09" db="EMBL/GenBank/DDBJ databases">
        <authorList>
            <person name="Palmer J.M."/>
        </authorList>
    </citation>
    <scope>NUCLEOTIDE SEQUENCE [LARGE SCALE GENOMIC DNA]</scope>
    <source>
        <strain evidence="10 11">DSM 7382</strain>
    </source>
</reference>
<keyword evidence="9" id="KW-0472">Membrane</keyword>
<dbReference type="Pfam" id="PF07575">
    <property type="entry name" value="Nucleopor_Nup85"/>
    <property type="match status" value="2"/>
</dbReference>
<protein>
    <recommendedName>
        <fullName evidence="9">Nuclear pore complex protein Nup85</fullName>
    </recommendedName>
</protein>
<dbReference type="AlphaFoldDB" id="A0AAW0FUZ7"/>
<evidence type="ECO:0000256" key="8">
    <source>
        <dbReference type="ARBA" id="ARBA00023242"/>
    </source>
</evidence>
<comment type="subcellular location">
    <subcellularLocation>
        <location evidence="1 9">Nucleus</location>
        <location evidence="1 9">Nuclear pore complex</location>
    </subcellularLocation>
</comment>
<dbReference type="PANTHER" id="PTHR13373">
    <property type="entry name" value="FROUNT PROTEIN-RELATED"/>
    <property type="match status" value="1"/>
</dbReference>
<comment type="caution">
    <text evidence="10">The sequence shown here is derived from an EMBL/GenBank/DDBJ whole genome shotgun (WGS) entry which is preliminary data.</text>
</comment>
<keyword evidence="7 9" id="KW-0906">Nuclear pore complex</keyword>
<keyword evidence="11" id="KW-1185">Reference proteome</keyword>